<organism evidence="8 9">
    <name type="scientific">Marinilabilia rubra</name>
    <dbReference type="NCBI Taxonomy" id="2162893"/>
    <lineage>
        <taxon>Bacteria</taxon>
        <taxon>Pseudomonadati</taxon>
        <taxon>Bacteroidota</taxon>
        <taxon>Bacteroidia</taxon>
        <taxon>Marinilabiliales</taxon>
        <taxon>Marinilabiliaceae</taxon>
        <taxon>Marinilabilia</taxon>
    </lineage>
</organism>
<dbReference type="InterPro" id="IPR036625">
    <property type="entry name" value="E3-bd_dom_sf"/>
</dbReference>
<evidence type="ECO:0000256" key="1">
    <source>
        <dbReference type="ARBA" id="ARBA00001938"/>
    </source>
</evidence>
<dbReference type="EMBL" id="QEWP01000014">
    <property type="protein sequence ID" value="PWD98479.1"/>
    <property type="molecule type" value="Genomic_DNA"/>
</dbReference>
<feature type="compositionally biased region" description="Basic and acidic residues" evidence="5">
    <location>
        <begin position="105"/>
        <end position="126"/>
    </location>
</feature>
<dbReference type="PANTHER" id="PTHR23151">
    <property type="entry name" value="DIHYDROLIPOAMIDE ACETYL/SUCCINYL-TRANSFERASE-RELATED"/>
    <property type="match status" value="1"/>
</dbReference>
<evidence type="ECO:0000256" key="2">
    <source>
        <dbReference type="ARBA" id="ARBA00007317"/>
    </source>
</evidence>
<name>A0A2U2B5X5_9BACT</name>
<feature type="domain" description="Lipoyl-binding" evidence="6">
    <location>
        <begin position="2"/>
        <end position="77"/>
    </location>
</feature>
<dbReference type="InterPro" id="IPR001078">
    <property type="entry name" value="2-oxoacid_DH_actylTfrase"/>
</dbReference>
<dbReference type="SUPFAM" id="SSF51230">
    <property type="entry name" value="Single hybrid motif"/>
    <property type="match status" value="1"/>
</dbReference>
<evidence type="ECO:0000259" key="6">
    <source>
        <dbReference type="PROSITE" id="PS50968"/>
    </source>
</evidence>
<dbReference type="SUPFAM" id="SSF47005">
    <property type="entry name" value="Peripheral subunit-binding domain of 2-oxo acid dehydrogenase complex"/>
    <property type="match status" value="1"/>
</dbReference>
<dbReference type="GO" id="GO:0045254">
    <property type="term" value="C:pyruvate dehydrogenase complex"/>
    <property type="evidence" value="ECO:0007669"/>
    <property type="project" value="InterPro"/>
</dbReference>
<keyword evidence="4" id="KW-0012">Acyltransferase</keyword>
<dbReference type="RefSeq" id="WP_109265391.1">
    <property type="nucleotide sequence ID" value="NZ_QEWP01000014.1"/>
</dbReference>
<dbReference type="PROSITE" id="PS50968">
    <property type="entry name" value="BIOTINYL_LIPOYL"/>
    <property type="match status" value="1"/>
</dbReference>
<evidence type="ECO:0000313" key="9">
    <source>
        <dbReference type="Proteomes" id="UP000244956"/>
    </source>
</evidence>
<dbReference type="Gene3D" id="2.40.50.100">
    <property type="match status" value="1"/>
</dbReference>
<keyword evidence="9" id="KW-1185">Reference proteome</keyword>
<dbReference type="SUPFAM" id="SSF52777">
    <property type="entry name" value="CoA-dependent acyltransferases"/>
    <property type="match status" value="1"/>
</dbReference>
<dbReference type="InterPro" id="IPR004167">
    <property type="entry name" value="PSBD"/>
</dbReference>
<evidence type="ECO:0000259" key="7">
    <source>
        <dbReference type="PROSITE" id="PS51826"/>
    </source>
</evidence>
<dbReference type="Pfam" id="PF02817">
    <property type="entry name" value="E3_binding"/>
    <property type="match status" value="1"/>
</dbReference>
<feature type="compositionally biased region" description="Basic and acidic residues" evidence="5">
    <location>
        <begin position="142"/>
        <end position="155"/>
    </location>
</feature>
<reference evidence="8 9" key="1">
    <citation type="submission" date="2018-05" db="EMBL/GenBank/DDBJ databases">
        <title>Marinilabilia rubrum sp. nov., isolated from saltern sediment.</title>
        <authorList>
            <person name="Zhang R."/>
        </authorList>
    </citation>
    <scope>NUCLEOTIDE SEQUENCE [LARGE SCALE GENOMIC DNA]</scope>
    <source>
        <strain evidence="8 9">WTE16</strain>
    </source>
</reference>
<proteinExistence type="inferred from homology"/>
<sequence length="448" mass="48190">MATPIIMPKQGQSVESCIITEWYKKKGDKVSPGDTLFSYETDKASFEEEATVEGTLLEIFFKDGDEVPVLTNVAVVGEEGEDAGSFAPDGNAEGAASEDFSSEVPPKEVEETKAESKTDSVPHKLTGELSGKSSGISPRARNRAEKEGVSTKDIKGSGPKGRIIDRDVLAVQNSRPPMTELAKQQIRESDAEAPSIGSGPGGIVTSTDMGAANPVYGDDFVDKPLSNMRKLIAKSMHASLQNSAQLTHHLGADARNVLALRKKVKKKLENGEGTNITINDMVCFAVIKALKKFPQVNAQFHNDSMRLFNQVHLGLAVDTERGLMVPTIKNASDLSIEGLSNQFKAVAAKCHKGNVDPELLAPQSASFTVSNLGNYGVEMFTPVINLPQVAILGVNTIVPRPKDMGDGVYGFVPYMGLSLTYDHRALDGGEATRFLKQIANEIETLEID</sequence>
<keyword evidence="4" id="KW-0808">Transferase</keyword>
<dbReference type="Pfam" id="PF00198">
    <property type="entry name" value="2-oxoacid_dh"/>
    <property type="match status" value="1"/>
</dbReference>
<dbReference type="InterPro" id="IPR011053">
    <property type="entry name" value="Single_hybrid_motif"/>
</dbReference>
<accession>A0A2U2B5X5</accession>
<dbReference type="GO" id="GO:0016746">
    <property type="term" value="F:acyltransferase activity"/>
    <property type="evidence" value="ECO:0007669"/>
    <property type="project" value="UniProtKB-KW"/>
</dbReference>
<keyword evidence="3 4" id="KW-0450">Lipoyl</keyword>
<dbReference type="Gene3D" id="4.10.320.10">
    <property type="entry name" value="E3-binding domain"/>
    <property type="match status" value="1"/>
</dbReference>
<dbReference type="OrthoDB" id="9805770at2"/>
<dbReference type="InterPro" id="IPR023213">
    <property type="entry name" value="CAT-like_dom_sf"/>
</dbReference>
<feature type="domain" description="Peripheral subunit-binding (PSBD)" evidence="7">
    <location>
        <begin position="135"/>
        <end position="172"/>
    </location>
</feature>
<evidence type="ECO:0000256" key="3">
    <source>
        <dbReference type="ARBA" id="ARBA00022823"/>
    </source>
</evidence>
<comment type="caution">
    <text evidence="8">The sequence shown here is derived from an EMBL/GenBank/DDBJ whole genome shotgun (WGS) entry which is preliminary data.</text>
</comment>
<evidence type="ECO:0000256" key="4">
    <source>
        <dbReference type="RuleBase" id="RU003423"/>
    </source>
</evidence>
<evidence type="ECO:0000313" key="8">
    <source>
        <dbReference type="EMBL" id="PWD98479.1"/>
    </source>
</evidence>
<dbReference type="GO" id="GO:0006086">
    <property type="term" value="P:pyruvate decarboxylation to acetyl-CoA"/>
    <property type="evidence" value="ECO:0007669"/>
    <property type="project" value="InterPro"/>
</dbReference>
<comment type="cofactor">
    <cofactor evidence="1 4">
        <name>(R)-lipoate</name>
        <dbReference type="ChEBI" id="CHEBI:83088"/>
    </cofactor>
</comment>
<dbReference type="EC" id="2.3.1.-" evidence="4"/>
<dbReference type="Pfam" id="PF00364">
    <property type="entry name" value="Biotin_lipoyl"/>
    <property type="match status" value="1"/>
</dbReference>
<dbReference type="CDD" id="cd06849">
    <property type="entry name" value="lipoyl_domain"/>
    <property type="match status" value="1"/>
</dbReference>
<dbReference type="AlphaFoldDB" id="A0A2U2B5X5"/>
<dbReference type="InterPro" id="IPR000089">
    <property type="entry name" value="Biotin_lipoyl"/>
</dbReference>
<gene>
    <name evidence="8" type="ORF">DDZ16_15480</name>
</gene>
<dbReference type="Gene3D" id="3.30.559.10">
    <property type="entry name" value="Chloramphenicol acetyltransferase-like domain"/>
    <property type="match status" value="1"/>
</dbReference>
<feature type="region of interest" description="Disordered" evidence="5">
    <location>
        <begin position="81"/>
        <end position="165"/>
    </location>
</feature>
<dbReference type="Proteomes" id="UP000244956">
    <property type="component" value="Unassembled WGS sequence"/>
</dbReference>
<dbReference type="PANTHER" id="PTHR23151:SF90">
    <property type="entry name" value="DIHYDROLIPOYLLYSINE-RESIDUE ACETYLTRANSFERASE COMPONENT OF PYRUVATE DEHYDROGENASE COMPLEX, MITOCHONDRIAL-RELATED"/>
    <property type="match status" value="1"/>
</dbReference>
<dbReference type="PROSITE" id="PS51826">
    <property type="entry name" value="PSBD"/>
    <property type="match status" value="1"/>
</dbReference>
<evidence type="ECO:0000256" key="5">
    <source>
        <dbReference type="SAM" id="MobiDB-lite"/>
    </source>
</evidence>
<comment type="similarity">
    <text evidence="2 4">Belongs to the 2-oxoacid dehydrogenase family.</text>
</comment>
<dbReference type="InterPro" id="IPR045257">
    <property type="entry name" value="E2/Pdx1"/>
</dbReference>
<protein>
    <recommendedName>
        <fullName evidence="4">Dihydrolipoamide acetyltransferase component of pyruvate dehydrogenase complex</fullName>
        <ecNumber evidence="4">2.3.1.-</ecNumber>
    </recommendedName>
</protein>